<dbReference type="PANTHER" id="PTHR10671:SF34">
    <property type="entry name" value="PROTEIN NKG7"/>
    <property type="match status" value="1"/>
</dbReference>
<feature type="transmembrane region" description="Helical" evidence="5">
    <location>
        <begin position="217"/>
        <end position="234"/>
    </location>
</feature>
<dbReference type="InterPro" id="IPR050579">
    <property type="entry name" value="PMP-22/EMP/MP20-like"/>
</dbReference>
<dbReference type="RefSeq" id="XP_020663142.2">
    <property type="nucleotide sequence ID" value="XM_020807483.2"/>
</dbReference>
<proteinExistence type="predicted"/>
<evidence type="ECO:0000256" key="3">
    <source>
        <dbReference type="ARBA" id="ARBA00022989"/>
    </source>
</evidence>
<dbReference type="OrthoDB" id="9427654at2759"/>
<dbReference type="GO" id="GO:0005886">
    <property type="term" value="C:plasma membrane"/>
    <property type="evidence" value="ECO:0007669"/>
    <property type="project" value="TreeGrafter"/>
</dbReference>
<evidence type="ECO:0000256" key="1">
    <source>
        <dbReference type="ARBA" id="ARBA00004141"/>
    </source>
</evidence>
<dbReference type="InterPro" id="IPR004031">
    <property type="entry name" value="PMP22/EMP/MP20/Claudin"/>
</dbReference>
<dbReference type="GeneID" id="110086527"/>
<name>A0A6J0UR12_9SAUR</name>
<dbReference type="KEGG" id="pvt:110086527"/>
<evidence type="ECO:0000313" key="6">
    <source>
        <dbReference type="Proteomes" id="UP001652642"/>
    </source>
</evidence>
<feature type="transmembrane region" description="Helical" evidence="5">
    <location>
        <begin position="143"/>
        <end position="163"/>
    </location>
</feature>
<dbReference type="InParanoid" id="A0A6J0UR12"/>
<dbReference type="Pfam" id="PF00822">
    <property type="entry name" value="PMP22_Claudin"/>
    <property type="match status" value="1"/>
</dbReference>
<protein>
    <recommendedName>
        <fullName evidence="8">Protein NKG7-like</fullName>
    </recommendedName>
</protein>
<dbReference type="AlphaFoldDB" id="A0A6J0UR12"/>
<organism evidence="6 7">
    <name type="scientific">Pogona vitticeps</name>
    <name type="common">central bearded dragon</name>
    <dbReference type="NCBI Taxonomy" id="103695"/>
    <lineage>
        <taxon>Eukaryota</taxon>
        <taxon>Metazoa</taxon>
        <taxon>Chordata</taxon>
        <taxon>Craniata</taxon>
        <taxon>Vertebrata</taxon>
        <taxon>Euteleostomi</taxon>
        <taxon>Lepidosauria</taxon>
        <taxon>Squamata</taxon>
        <taxon>Bifurcata</taxon>
        <taxon>Unidentata</taxon>
        <taxon>Episquamata</taxon>
        <taxon>Toxicofera</taxon>
        <taxon>Iguania</taxon>
        <taxon>Acrodonta</taxon>
        <taxon>Agamidae</taxon>
        <taxon>Amphibolurinae</taxon>
        <taxon>Pogona</taxon>
    </lineage>
</organism>
<feature type="transmembrane region" description="Helical" evidence="5">
    <location>
        <begin position="175"/>
        <end position="197"/>
    </location>
</feature>
<gene>
    <name evidence="7" type="primary">LOC110086527</name>
</gene>
<comment type="subcellular location">
    <subcellularLocation>
        <location evidence="1">Membrane</location>
        <topology evidence="1">Multi-pass membrane protein</topology>
    </subcellularLocation>
</comment>
<keyword evidence="6" id="KW-1185">Reference proteome</keyword>
<dbReference type="PANTHER" id="PTHR10671">
    <property type="entry name" value="EPITHELIAL MEMBRANE PROTEIN-RELATED"/>
    <property type="match status" value="1"/>
</dbReference>
<sequence>MSPSAWIYKPSLQDFLLILAFQHTKARLIVPSGVKQGVEHQPHENVPHLSRGPSTTISLRSDFSMEASQQLTFMSYPLRICSGLCCAGSLLVQFTSLSTSYWVLESTQKGLVHSGLWKICINPNCTMYQFNLLALHIHVTRGFLLMACLCGLISLLCVCFSFEHMELYHISVLKAAVVLSFSGGLFILMGMSVFTAVYRNSHSYTNYLLYFGSSYGLGWASLPMYAMTGILLMLTQKTMVSELWVPPLP</sequence>
<evidence type="ECO:0000313" key="7">
    <source>
        <dbReference type="RefSeq" id="XP_020663142.2"/>
    </source>
</evidence>
<keyword evidence="2 5" id="KW-0812">Transmembrane</keyword>
<accession>A0A6J0UR12</accession>
<dbReference type="Gene3D" id="1.20.140.150">
    <property type="match status" value="1"/>
</dbReference>
<dbReference type="Proteomes" id="UP001652642">
    <property type="component" value="Chromosome 9"/>
</dbReference>
<keyword evidence="4 5" id="KW-0472">Membrane</keyword>
<evidence type="ECO:0000256" key="4">
    <source>
        <dbReference type="ARBA" id="ARBA00023136"/>
    </source>
</evidence>
<keyword evidence="3 5" id="KW-1133">Transmembrane helix</keyword>
<reference evidence="7" key="1">
    <citation type="submission" date="2025-08" db="UniProtKB">
        <authorList>
            <consortium name="RefSeq"/>
        </authorList>
    </citation>
    <scope>IDENTIFICATION</scope>
</reference>
<evidence type="ECO:0008006" key="8">
    <source>
        <dbReference type="Google" id="ProtNLM"/>
    </source>
</evidence>
<evidence type="ECO:0000256" key="5">
    <source>
        <dbReference type="SAM" id="Phobius"/>
    </source>
</evidence>
<evidence type="ECO:0000256" key="2">
    <source>
        <dbReference type="ARBA" id="ARBA00022692"/>
    </source>
</evidence>